<keyword evidence="3" id="KW-0812">Transmembrane</keyword>
<protein>
    <submittedName>
        <fullName evidence="9">Proton pump-interactor</fullName>
    </submittedName>
</protein>
<organism evidence="9 10">
    <name type="scientific">Thalictrum thalictroides</name>
    <name type="common">Rue-anemone</name>
    <name type="synonym">Anemone thalictroides</name>
    <dbReference type="NCBI Taxonomy" id="46969"/>
    <lineage>
        <taxon>Eukaryota</taxon>
        <taxon>Viridiplantae</taxon>
        <taxon>Streptophyta</taxon>
        <taxon>Embryophyta</taxon>
        <taxon>Tracheophyta</taxon>
        <taxon>Spermatophyta</taxon>
        <taxon>Magnoliopsida</taxon>
        <taxon>Ranunculales</taxon>
        <taxon>Ranunculaceae</taxon>
        <taxon>Thalictroideae</taxon>
        <taxon>Thalictrum</taxon>
    </lineage>
</organism>
<proteinExistence type="inferred from homology"/>
<comment type="caution">
    <text evidence="9">The sequence shown here is derived from an EMBL/GenBank/DDBJ whole genome shotgun (WGS) entry which is preliminary data.</text>
</comment>
<evidence type="ECO:0000256" key="1">
    <source>
        <dbReference type="ARBA" id="ARBA00004162"/>
    </source>
</evidence>
<feature type="coiled-coil region" evidence="8">
    <location>
        <begin position="206"/>
        <end position="240"/>
    </location>
</feature>
<reference evidence="9 10" key="1">
    <citation type="submission" date="2020-06" db="EMBL/GenBank/DDBJ databases">
        <title>Transcriptomic and genomic resources for Thalictrum thalictroides and T. hernandezii: Facilitating candidate gene discovery in an emerging model plant lineage.</title>
        <authorList>
            <person name="Arias T."/>
            <person name="Riano-Pachon D.M."/>
            <person name="Di Stilio V.S."/>
        </authorList>
    </citation>
    <scope>NUCLEOTIDE SEQUENCE [LARGE SCALE GENOMIC DNA]</scope>
    <source>
        <strain evidence="10">cv. WT478/WT964</strain>
        <tissue evidence="9">Leaves</tissue>
    </source>
</reference>
<dbReference type="PANTHER" id="PTHR32219">
    <property type="entry name" value="RNA-BINDING PROTEIN YLMH-RELATED"/>
    <property type="match status" value="1"/>
</dbReference>
<evidence type="ECO:0000313" key="10">
    <source>
        <dbReference type="Proteomes" id="UP000554482"/>
    </source>
</evidence>
<comment type="similarity">
    <text evidence="7">Belongs to the plant Proton pump-interactor protein family.</text>
</comment>
<dbReference type="Proteomes" id="UP000554482">
    <property type="component" value="Unassembled WGS sequence"/>
</dbReference>
<evidence type="ECO:0000256" key="3">
    <source>
        <dbReference type="ARBA" id="ARBA00022692"/>
    </source>
</evidence>
<evidence type="ECO:0000256" key="5">
    <source>
        <dbReference type="ARBA" id="ARBA00023054"/>
    </source>
</evidence>
<keyword evidence="5 8" id="KW-0175">Coiled coil</keyword>
<gene>
    <name evidence="9" type="ORF">FRX31_017216</name>
</gene>
<sequence length="334" mass="39223">MTIKGGEEEEDPTFLDEKIDAKQYQDNGVVPNEAVDVCPTKLICSFFCVKFSAYEDQMLKVKSGIAAIKLKKVEHNKIISQLRPLIRKDKRYREILNAGKWKVSNNTQQQAQHKFPSARSARREREFLACVHRSKSLMFWLQHESTTVVKEKSLFAEIKQLERTRDEIIANDVVQAQFQHYSDIQDSWSRNLKHTIEDQLNMSGDLEEIRRKKTVVSMKIKCLEEKVKIISKTINLWEEELSTLYNEPGEACKVLVALRKQRDAWNENHCNNISLLNIDRKHGKKQDIATLEEASYTEVEQFMFLWNSDETFRRDYMRSMLRSLNKHSMDEDTQ</sequence>
<evidence type="ECO:0000256" key="6">
    <source>
        <dbReference type="ARBA" id="ARBA00023136"/>
    </source>
</evidence>
<evidence type="ECO:0000256" key="4">
    <source>
        <dbReference type="ARBA" id="ARBA00022989"/>
    </source>
</evidence>
<evidence type="ECO:0000256" key="7">
    <source>
        <dbReference type="ARBA" id="ARBA00038080"/>
    </source>
</evidence>
<keyword evidence="6" id="KW-0472">Membrane</keyword>
<dbReference type="InterPro" id="IPR055282">
    <property type="entry name" value="PPI1-4"/>
</dbReference>
<comment type="subcellular location">
    <subcellularLocation>
        <location evidence="1">Cell membrane</location>
        <topology evidence="1">Single-pass membrane protein</topology>
    </subcellularLocation>
</comment>
<keyword evidence="4" id="KW-1133">Transmembrane helix</keyword>
<keyword evidence="10" id="KW-1185">Reference proteome</keyword>
<evidence type="ECO:0000313" key="9">
    <source>
        <dbReference type="EMBL" id="KAF5193195.1"/>
    </source>
</evidence>
<evidence type="ECO:0000256" key="2">
    <source>
        <dbReference type="ARBA" id="ARBA00022475"/>
    </source>
</evidence>
<evidence type="ECO:0000256" key="8">
    <source>
        <dbReference type="SAM" id="Coils"/>
    </source>
</evidence>
<keyword evidence="2" id="KW-1003">Cell membrane</keyword>
<dbReference type="GO" id="GO:0005886">
    <property type="term" value="C:plasma membrane"/>
    <property type="evidence" value="ECO:0007669"/>
    <property type="project" value="UniProtKB-SubCell"/>
</dbReference>
<name>A0A7J6W9Y6_THATH</name>
<dbReference type="OrthoDB" id="2195113at2759"/>
<dbReference type="PANTHER" id="PTHR32219:SF2">
    <property type="entry name" value="PROTON PUMP-INTERACTOR 1"/>
    <property type="match status" value="1"/>
</dbReference>
<dbReference type="AlphaFoldDB" id="A0A7J6W9Y6"/>
<dbReference type="EMBL" id="JABWDY010020388">
    <property type="protein sequence ID" value="KAF5193195.1"/>
    <property type="molecule type" value="Genomic_DNA"/>
</dbReference>
<accession>A0A7J6W9Y6</accession>